<dbReference type="AlphaFoldDB" id="A0A9E3HB72"/>
<feature type="transmembrane region" description="Helical" evidence="1">
    <location>
        <begin position="88"/>
        <end position="106"/>
    </location>
</feature>
<accession>A0A9E3HB72</accession>
<feature type="transmembrane region" description="Helical" evidence="1">
    <location>
        <begin position="152"/>
        <end position="169"/>
    </location>
</feature>
<reference evidence="2" key="1">
    <citation type="submission" date="2021-05" db="EMBL/GenBank/DDBJ databases">
        <authorList>
            <person name="Pietrasiak N."/>
            <person name="Ward R."/>
            <person name="Stajich J.E."/>
            <person name="Kurbessoian T."/>
        </authorList>
    </citation>
    <scope>NUCLEOTIDE SEQUENCE</scope>
    <source>
        <strain evidence="2">HA4357-MV3</strain>
    </source>
</reference>
<comment type="caution">
    <text evidence="2">The sequence shown here is derived from an EMBL/GenBank/DDBJ whole genome shotgun (WGS) entry which is preliminary data.</text>
</comment>
<dbReference type="Proteomes" id="UP000813215">
    <property type="component" value="Unassembled WGS sequence"/>
</dbReference>
<evidence type="ECO:0000256" key="1">
    <source>
        <dbReference type="SAM" id="Phobius"/>
    </source>
</evidence>
<dbReference type="EMBL" id="JAHHHW010000116">
    <property type="protein sequence ID" value="MBW4433882.1"/>
    <property type="molecule type" value="Genomic_DNA"/>
</dbReference>
<feature type="transmembrane region" description="Helical" evidence="1">
    <location>
        <begin position="35"/>
        <end position="54"/>
    </location>
</feature>
<feature type="transmembrane region" description="Helical" evidence="1">
    <location>
        <begin position="181"/>
        <end position="200"/>
    </location>
</feature>
<name>A0A9E3HB72_9NOST</name>
<organism evidence="2 3">
    <name type="scientific">Pelatocladus maniniholoensis HA4357-MV3</name>
    <dbReference type="NCBI Taxonomy" id="1117104"/>
    <lineage>
        <taxon>Bacteria</taxon>
        <taxon>Bacillati</taxon>
        <taxon>Cyanobacteriota</taxon>
        <taxon>Cyanophyceae</taxon>
        <taxon>Nostocales</taxon>
        <taxon>Nostocaceae</taxon>
        <taxon>Pelatocladus</taxon>
    </lineage>
</organism>
<evidence type="ECO:0000313" key="3">
    <source>
        <dbReference type="Proteomes" id="UP000813215"/>
    </source>
</evidence>
<protein>
    <submittedName>
        <fullName evidence="2">Uncharacterized protein</fullName>
    </submittedName>
</protein>
<feature type="transmembrane region" description="Helical" evidence="1">
    <location>
        <begin position="60"/>
        <end position="76"/>
    </location>
</feature>
<evidence type="ECO:0000313" key="2">
    <source>
        <dbReference type="EMBL" id="MBW4433882.1"/>
    </source>
</evidence>
<proteinExistence type="predicted"/>
<keyword evidence="1" id="KW-0812">Transmembrane</keyword>
<sequence>MSRQISHQRKFLRLFDKKAAVIPYKLISILELWRIKLLESVPFIIACAVFLSVISLKSPILLFCLVFGSFVAVIIHKIGHEVNLPKRYIILLQILGVALIFSLFWLDYFAEPAQAQFFKKAEDFFKNTLTQGADTGNNTQAAVSLVFNVLRALYLLYIAVSLIGVINAVRKDEDWQSVARTPLLVVVAVTIADVLTAFVIGDSNSNNQQ</sequence>
<reference evidence="2" key="2">
    <citation type="journal article" date="2022" name="Microbiol. Resour. Announc.">
        <title>Metagenome Sequencing to Explore Phylogenomics of Terrestrial Cyanobacteria.</title>
        <authorList>
            <person name="Ward R.D."/>
            <person name="Stajich J.E."/>
            <person name="Johansen J.R."/>
            <person name="Huntemann M."/>
            <person name="Clum A."/>
            <person name="Foster B."/>
            <person name="Foster B."/>
            <person name="Roux S."/>
            <person name="Palaniappan K."/>
            <person name="Varghese N."/>
            <person name="Mukherjee S."/>
            <person name="Reddy T.B.K."/>
            <person name="Daum C."/>
            <person name="Copeland A."/>
            <person name="Chen I.A."/>
            <person name="Ivanova N.N."/>
            <person name="Kyrpides N.C."/>
            <person name="Shapiro N."/>
            <person name="Eloe-Fadrosh E.A."/>
            <person name="Pietrasiak N."/>
        </authorList>
    </citation>
    <scope>NUCLEOTIDE SEQUENCE</scope>
    <source>
        <strain evidence="2">HA4357-MV3</strain>
    </source>
</reference>
<keyword evidence="1" id="KW-1133">Transmembrane helix</keyword>
<keyword evidence="1" id="KW-0472">Membrane</keyword>
<gene>
    <name evidence="2" type="ORF">KME28_19760</name>
</gene>